<evidence type="ECO:0000256" key="7">
    <source>
        <dbReference type="SAM" id="MobiDB-lite"/>
    </source>
</evidence>
<feature type="compositionally biased region" description="Gly residues" evidence="7">
    <location>
        <begin position="261"/>
        <end position="283"/>
    </location>
</feature>
<feature type="region of interest" description="Disordered" evidence="7">
    <location>
        <begin position="114"/>
        <end position="181"/>
    </location>
</feature>
<protein>
    <recommendedName>
        <fullName evidence="8">Pan3 C-terminal knob domain-containing protein</fullName>
    </recommendedName>
</protein>
<dbReference type="FunFam" id="1.10.287.3700:FF:000001">
    <property type="entry name" value="PAN2-PAN3 deadenylation complex subunit PAN3"/>
    <property type="match status" value="1"/>
</dbReference>
<evidence type="ECO:0000256" key="2">
    <source>
        <dbReference type="ARBA" id="ARBA00022490"/>
    </source>
</evidence>
<feature type="domain" description="Pan3 C-terminal knob" evidence="8">
    <location>
        <begin position="608"/>
        <end position="743"/>
    </location>
</feature>
<dbReference type="Gene3D" id="1.20.5.5160">
    <property type="match status" value="1"/>
</dbReference>
<organism evidence="9 10">
    <name type="scientific">[Myrmecia] bisecta</name>
    <dbReference type="NCBI Taxonomy" id="41462"/>
    <lineage>
        <taxon>Eukaryota</taxon>
        <taxon>Viridiplantae</taxon>
        <taxon>Chlorophyta</taxon>
        <taxon>core chlorophytes</taxon>
        <taxon>Trebouxiophyceae</taxon>
        <taxon>Trebouxiales</taxon>
        <taxon>Trebouxiaceae</taxon>
        <taxon>Myrmecia</taxon>
    </lineage>
</organism>
<dbReference type="GO" id="GO:0000932">
    <property type="term" value="C:P-body"/>
    <property type="evidence" value="ECO:0007669"/>
    <property type="project" value="TreeGrafter"/>
</dbReference>
<dbReference type="Proteomes" id="UP001489004">
    <property type="component" value="Unassembled WGS sequence"/>
</dbReference>
<name>A0AAW1QFC5_9CHLO</name>
<feature type="compositionally biased region" description="Low complexity" evidence="7">
    <location>
        <begin position="115"/>
        <end position="138"/>
    </location>
</feature>
<dbReference type="PANTHER" id="PTHR12272:SF11">
    <property type="entry name" value="PAN2-PAN3 DEADENYLATION COMPLEX SUBUNIT PAN3"/>
    <property type="match status" value="1"/>
</dbReference>
<feature type="compositionally biased region" description="Low complexity" evidence="7">
    <location>
        <begin position="74"/>
        <end position="93"/>
    </location>
</feature>
<dbReference type="InterPro" id="IPR011009">
    <property type="entry name" value="Kinase-like_dom_sf"/>
</dbReference>
<dbReference type="GO" id="GO:0006397">
    <property type="term" value="P:mRNA processing"/>
    <property type="evidence" value="ECO:0007669"/>
    <property type="project" value="UniProtKB-KW"/>
</dbReference>
<keyword evidence="4" id="KW-0547">Nucleotide-binding</keyword>
<accession>A0AAW1QFC5</accession>
<dbReference type="SUPFAM" id="SSF56112">
    <property type="entry name" value="Protein kinase-like (PK-like)"/>
    <property type="match status" value="1"/>
</dbReference>
<evidence type="ECO:0000256" key="6">
    <source>
        <dbReference type="ARBA" id="ARBA00023054"/>
    </source>
</evidence>
<dbReference type="InterPro" id="IPR041332">
    <property type="entry name" value="Pan3_CK"/>
</dbReference>
<feature type="compositionally biased region" description="Low complexity" evidence="7">
    <location>
        <begin position="36"/>
        <end position="52"/>
    </location>
</feature>
<keyword evidence="3" id="KW-0507">mRNA processing</keyword>
<sequence length="765" mass="80382">MTDVKAQRPSGQDPVQAPTAGPRVTAAPFVPGKLLAQAQGPAPTGQQGQQQASRARVVTASLINAKPFVPASRGGANNVTNSSSSGSLPTLASQGSGLNRSLSQTAINAAPFVPGSGQAASGQGQAGRGAAAMSSAAQPFVPKRPTATISPRSLAKGRGPGGPSRSDHRLPEGDDLLGMTAHTPGELASMAAPAALRAPAPGAADKPFAPTSGPLSPNRAQREFGYPQQSFRSPAKGRGHPAYQPASPARGPTAYGRGASSVGGRGMQGGGMQASGPGLAPGRGRGRAMSFGGPAGPGSHAHAGPGAGSFQAAPGKLQMAAHFMAERLRQELQQRSYLTQAQVNPESEGDLGMPEMIQQYHSLYPLEEAGADELPSQAYGVGTVVLKGISSVDGAAYALRRIDGRQVPPSGELLSAAQETVEVWSSLTHHPHLLVPKAVFVSSEMDGTPAIYFVHDYQPAAVSLEQAHIQPTMTSAGLVRNTPSEEHLWTYLVQLTAALRAVHCAGLACRPGSLLASKVLLISAGRIKIGSLGVLDLINCEGRQREDIGQLQRDDLAAVGRLLLVLACSGTQSASLDFCSMHFSADLTRVIGALLAANEGGGLQNWRQLCGVLGERMLGELDALHLYSDAVVSQLSKEAENGRLLRLLIRLSTINERPEADMDPQWSETGDRYLLKLFRDFVFHQIAEDGAPQIDYGHIIEALNKLDAGVPEKVLLLSRDDQSLLQISYADVKRCIDSVYDELKQRGATARARSRVDRQRHQHAD</sequence>
<dbReference type="Gene3D" id="1.10.510.10">
    <property type="entry name" value="Transferase(Phosphotransferase) domain 1"/>
    <property type="match status" value="1"/>
</dbReference>
<dbReference type="GO" id="GO:0005524">
    <property type="term" value="F:ATP binding"/>
    <property type="evidence" value="ECO:0007669"/>
    <property type="project" value="UniProtKB-KW"/>
</dbReference>
<dbReference type="AlphaFoldDB" id="A0AAW1QFC5"/>
<evidence type="ECO:0000313" key="10">
    <source>
        <dbReference type="Proteomes" id="UP001489004"/>
    </source>
</evidence>
<evidence type="ECO:0000256" key="5">
    <source>
        <dbReference type="ARBA" id="ARBA00022840"/>
    </source>
</evidence>
<dbReference type="Pfam" id="PF18101">
    <property type="entry name" value="Pan3_CK"/>
    <property type="match status" value="1"/>
</dbReference>
<proteinExistence type="predicted"/>
<comment type="subcellular location">
    <subcellularLocation>
        <location evidence="1">Cytoplasm</location>
    </subcellularLocation>
</comment>
<dbReference type="Gene3D" id="1.10.287.3700">
    <property type="match status" value="1"/>
</dbReference>
<comment type="caution">
    <text evidence="9">The sequence shown here is derived from an EMBL/GenBank/DDBJ whole genome shotgun (WGS) entry which is preliminary data.</text>
</comment>
<keyword evidence="10" id="KW-1185">Reference proteome</keyword>
<feature type="region of interest" description="Disordered" evidence="7">
    <location>
        <begin position="197"/>
        <end position="284"/>
    </location>
</feature>
<keyword evidence="6" id="KW-0175">Coiled coil</keyword>
<evidence type="ECO:0000259" key="8">
    <source>
        <dbReference type="Pfam" id="PF18101"/>
    </source>
</evidence>
<evidence type="ECO:0000256" key="4">
    <source>
        <dbReference type="ARBA" id="ARBA00022741"/>
    </source>
</evidence>
<dbReference type="GO" id="GO:0008143">
    <property type="term" value="F:poly(A) binding"/>
    <property type="evidence" value="ECO:0007669"/>
    <property type="project" value="TreeGrafter"/>
</dbReference>
<evidence type="ECO:0000313" key="9">
    <source>
        <dbReference type="EMBL" id="KAK9820130.1"/>
    </source>
</evidence>
<keyword evidence="5" id="KW-0067">ATP-binding</keyword>
<gene>
    <name evidence="9" type="ORF">WJX72_006407</name>
</gene>
<evidence type="ECO:0000256" key="3">
    <source>
        <dbReference type="ARBA" id="ARBA00022664"/>
    </source>
</evidence>
<dbReference type="EMBL" id="JALJOR010000003">
    <property type="protein sequence ID" value="KAK9820130.1"/>
    <property type="molecule type" value="Genomic_DNA"/>
</dbReference>
<dbReference type="GO" id="GO:0031251">
    <property type="term" value="C:PAN complex"/>
    <property type="evidence" value="ECO:0007669"/>
    <property type="project" value="InterPro"/>
</dbReference>
<dbReference type="InterPro" id="IPR030844">
    <property type="entry name" value="PAN3"/>
</dbReference>
<evidence type="ECO:0000256" key="1">
    <source>
        <dbReference type="ARBA" id="ARBA00004496"/>
    </source>
</evidence>
<dbReference type="GO" id="GO:0000289">
    <property type="term" value="P:nuclear-transcribed mRNA poly(A) tail shortening"/>
    <property type="evidence" value="ECO:0007669"/>
    <property type="project" value="InterPro"/>
</dbReference>
<reference evidence="9 10" key="1">
    <citation type="journal article" date="2024" name="Nat. Commun.">
        <title>Phylogenomics reveals the evolutionary origins of lichenization in chlorophyte algae.</title>
        <authorList>
            <person name="Puginier C."/>
            <person name="Libourel C."/>
            <person name="Otte J."/>
            <person name="Skaloud P."/>
            <person name="Haon M."/>
            <person name="Grisel S."/>
            <person name="Petersen M."/>
            <person name="Berrin J.G."/>
            <person name="Delaux P.M."/>
            <person name="Dal Grande F."/>
            <person name="Keller J."/>
        </authorList>
    </citation>
    <scope>NUCLEOTIDE SEQUENCE [LARGE SCALE GENOMIC DNA]</scope>
    <source>
        <strain evidence="9 10">SAG 2043</strain>
    </source>
</reference>
<keyword evidence="2" id="KW-0963">Cytoplasm</keyword>
<dbReference type="PANTHER" id="PTHR12272">
    <property type="entry name" value="DEADENYLATION COMPLEX SUBUNIT PAN3"/>
    <property type="match status" value="1"/>
</dbReference>
<feature type="region of interest" description="Disordered" evidence="7">
    <location>
        <begin position="1"/>
        <end position="97"/>
    </location>
</feature>